<dbReference type="Pfam" id="PF12796">
    <property type="entry name" value="Ank_2"/>
    <property type="match status" value="8"/>
</dbReference>
<dbReference type="EMBL" id="CP012159">
    <property type="protein sequence ID" value="AKT43314.1"/>
    <property type="molecule type" value="Genomic_DNA"/>
</dbReference>
<dbReference type="PROSITE" id="PS50088">
    <property type="entry name" value="ANK_REPEAT"/>
    <property type="match status" value="15"/>
</dbReference>
<feature type="repeat" description="ANK" evidence="3">
    <location>
        <begin position="600"/>
        <end position="632"/>
    </location>
</feature>
<dbReference type="OrthoDB" id="5504283at2"/>
<keyword evidence="6" id="KW-1185">Reference proteome</keyword>
<keyword evidence="2 3" id="KW-0040">ANK repeat</keyword>
<feature type="region of interest" description="Disordered" evidence="4">
    <location>
        <begin position="1105"/>
        <end position="1145"/>
    </location>
</feature>
<accession>A0A0K1ER63</accession>
<evidence type="ECO:0000256" key="2">
    <source>
        <dbReference type="ARBA" id="ARBA00023043"/>
    </source>
</evidence>
<dbReference type="Gene3D" id="1.25.40.20">
    <property type="entry name" value="Ankyrin repeat-containing domain"/>
    <property type="match status" value="9"/>
</dbReference>
<reference evidence="5 6" key="1">
    <citation type="submission" date="2015-07" db="EMBL/GenBank/DDBJ databases">
        <title>Genome analysis of myxobacterium Chondromyces crocatus Cm c5 reveals a high potential for natural compound synthesis and the genetic basis for the loss of fruiting body formation.</title>
        <authorList>
            <person name="Zaburannyi N."/>
            <person name="Bunk B."/>
            <person name="Maier J."/>
            <person name="Overmann J."/>
            <person name="Mueller R."/>
        </authorList>
    </citation>
    <scope>NUCLEOTIDE SEQUENCE [LARGE SCALE GENOMIC DNA]</scope>
    <source>
        <strain evidence="5 6">Cm c5</strain>
    </source>
</reference>
<feature type="repeat" description="ANK" evidence="3">
    <location>
        <begin position="260"/>
        <end position="292"/>
    </location>
</feature>
<name>A0A0K1ER63_CHOCO</name>
<evidence type="ECO:0000313" key="6">
    <source>
        <dbReference type="Proteomes" id="UP000067626"/>
    </source>
</evidence>
<dbReference type="InterPro" id="IPR051165">
    <property type="entry name" value="Multifunctional_ANK_Repeat"/>
</dbReference>
<dbReference type="PANTHER" id="PTHR24123">
    <property type="entry name" value="ANKYRIN REPEAT-CONTAINING"/>
    <property type="match status" value="1"/>
</dbReference>
<feature type="repeat" description="ANK" evidence="3">
    <location>
        <begin position="35"/>
        <end position="67"/>
    </location>
</feature>
<dbReference type="KEGG" id="ccro:CMC5_075460"/>
<dbReference type="SUPFAM" id="SSF48403">
    <property type="entry name" value="Ankyrin repeat"/>
    <property type="match status" value="4"/>
</dbReference>
<feature type="repeat" description="ANK" evidence="3">
    <location>
        <begin position="633"/>
        <end position="665"/>
    </location>
</feature>
<dbReference type="InterPro" id="IPR002110">
    <property type="entry name" value="Ankyrin_rpt"/>
</dbReference>
<dbReference type="SMART" id="SM00248">
    <property type="entry name" value="ANK"/>
    <property type="match status" value="23"/>
</dbReference>
<dbReference type="RefSeq" id="WP_050434801.1">
    <property type="nucleotide sequence ID" value="NZ_CP012159.1"/>
</dbReference>
<dbReference type="PROSITE" id="PS50297">
    <property type="entry name" value="ANK_REP_REGION"/>
    <property type="match status" value="13"/>
</dbReference>
<dbReference type="SMR" id="A0A0K1ER63"/>
<evidence type="ECO:0000256" key="3">
    <source>
        <dbReference type="PROSITE-ProRule" id="PRU00023"/>
    </source>
</evidence>
<feature type="repeat" description="ANK" evidence="3">
    <location>
        <begin position="839"/>
        <end position="871"/>
    </location>
</feature>
<gene>
    <name evidence="5" type="ORF">CMC5_075460</name>
</gene>
<dbReference type="Proteomes" id="UP000067626">
    <property type="component" value="Chromosome"/>
</dbReference>
<feature type="repeat" description="ANK" evidence="3">
    <location>
        <begin position="160"/>
        <end position="192"/>
    </location>
</feature>
<proteinExistence type="predicted"/>
<feature type="repeat" description="ANK" evidence="3">
    <location>
        <begin position="872"/>
        <end position="904"/>
    </location>
</feature>
<dbReference type="AlphaFoldDB" id="A0A0K1ER63"/>
<feature type="repeat" description="ANK" evidence="3">
    <location>
        <begin position="1056"/>
        <end position="1088"/>
    </location>
</feature>
<evidence type="ECO:0000256" key="1">
    <source>
        <dbReference type="ARBA" id="ARBA00022737"/>
    </source>
</evidence>
<feature type="repeat" description="ANK" evidence="3">
    <location>
        <begin position="225"/>
        <end position="257"/>
    </location>
</feature>
<feature type="compositionally biased region" description="Acidic residues" evidence="4">
    <location>
        <begin position="1124"/>
        <end position="1145"/>
    </location>
</feature>
<keyword evidence="1" id="KW-0677">Repeat</keyword>
<dbReference type="Pfam" id="PF13637">
    <property type="entry name" value="Ank_4"/>
    <property type="match status" value="1"/>
</dbReference>
<protein>
    <submittedName>
        <fullName evidence="5">Uncharacterized protein</fullName>
    </submittedName>
</protein>
<feature type="repeat" description="ANK" evidence="3">
    <location>
        <begin position="68"/>
        <end position="96"/>
    </location>
</feature>
<sequence length="1145" mass="118521">MDAHQELLEAAARGDQATVTRLLEADTRLERADEQGATALHHAAGGGHQALALHLLSLGADLDAEDRDGCTPAASAAKEGHLGVLQALADRGASLDRALVEAASHGHAAGVDLCLARGASLEAHDEYGETALHKAAERGDVEVLRALLAHQPDLDRANINGWTALMRAAGEGHLSAVQRLLDRGATVNHTSMFGEETALSWASSRGHLDVVNALLGAGALLLGTGSVHPLQAAASEGHTAVVARLCDAGADVNDTRDALDDDTALSRAARGGHLETVDLLLARGAALSERAILNAAERGNEAVVERLLSAGAPLPDDFLMKAAEGGQATLVKLALDRGQPADSPGGYWKRTPLAAAAAAGALDAVKLLLDAGADPNAKDGDGKSPVRLAVDRSAHDVAQLLVSRGGRAERKELFEHAACGELARVQALLDERVNPDVRAQLGRTSLHEAAALGHAAVVDALLQAGADPNLTDDDGFTPLMDASDFGHAPIAAALLDAGADPFVKDAQQFTAFALAERGGHRAVITLFREREVDRDWRPDLFEAARTGDRAALVRLHEKGRPLHLTEYGASILHLSAEAGHLDVVRFALDRGLSAHDRNGSGRTPLFAAATAGHVDIVRELLARGADPSTTDTYEEPALVSAAARGHTEIVRTLAAAGADVDAADGEGKRALDRALDYGNDETALALLALGASADATTLALTLDDKPDIARVLIQRGLPLPGHASAARRLAVALWAEGVDATFDDPGAAVLESATSDDLDVLRALLEHGLDPNAKDEHGDTPLLRARARAEAPIEALLEAHGAKAVGGLLQRANAGDPITAEAIEAALAGGDRLDTADDEGLTALHHVAKAGDEASVEALIAANAPLDGLTTDGLTPLLLALAEKHPPVVDLLTKAGASLTAGSDEHWSTAAHHLAMKQLDRARELVALGASTTWLLHAAAGTGDLAAVALASELGASAAFVRQQGFTAARAAAESGVRAVLDEVLRLGSSREGVLHGAVDSGNPAMIRYVLDTLGVDLDAKDAWARTPLHQTAFADAALAALLLDAGADPNIPDERGETPLFYAVEQENIALIKLLLARGARAGHANENGETVAHRARWSDAEVKRALGLPTRSSSHGGYGGDGSDDDESSDDESSDDSEEAGDD</sequence>
<feature type="repeat" description="ANK" evidence="3">
    <location>
        <begin position="441"/>
        <end position="473"/>
    </location>
</feature>
<feature type="repeat" description="ANK" evidence="3">
    <location>
        <begin position="348"/>
        <end position="380"/>
    </location>
</feature>
<feature type="repeat" description="ANK" evidence="3">
    <location>
        <begin position="567"/>
        <end position="599"/>
    </location>
</feature>
<feature type="repeat" description="ANK" evidence="3">
    <location>
        <begin position="474"/>
        <end position="506"/>
    </location>
</feature>
<dbReference type="InterPro" id="IPR036770">
    <property type="entry name" value="Ankyrin_rpt-contain_sf"/>
</dbReference>
<evidence type="ECO:0000313" key="5">
    <source>
        <dbReference type="EMBL" id="AKT43314.1"/>
    </source>
</evidence>
<dbReference type="PRINTS" id="PR01415">
    <property type="entry name" value="ANKYRIN"/>
</dbReference>
<dbReference type="PANTHER" id="PTHR24123:SF33">
    <property type="entry name" value="PROTEIN HOS4"/>
    <property type="match status" value="1"/>
</dbReference>
<dbReference type="STRING" id="52.CMC5_075460"/>
<dbReference type="PATRIC" id="fig|52.7.peg.8297"/>
<feature type="repeat" description="ANK" evidence="3">
    <location>
        <begin position="127"/>
        <end position="159"/>
    </location>
</feature>
<evidence type="ECO:0000256" key="4">
    <source>
        <dbReference type="SAM" id="MobiDB-lite"/>
    </source>
</evidence>
<organism evidence="5 6">
    <name type="scientific">Chondromyces crocatus</name>
    <dbReference type="NCBI Taxonomy" id="52"/>
    <lineage>
        <taxon>Bacteria</taxon>
        <taxon>Pseudomonadati</taxon>
        <taxon>Myxococcota</taxon>
        <taxon>Polyangia</taxon>
        <taxon>Polyangiales</taxon>
        <taxon>Polyangiaceae</taxon>
        <taxon>Chondromyces</taxon>
    </lineage>
</organism>